<dbReference type="Gene3D" id="2.40.50.770">
    <property type="entry name" value="RecQ-mediated genome instability protein Rmi1, C-terminal domain"/>
    <property type="match status" value="1"/>
</dbReference>
<organism evidence="4 5">
    <name type="scientific">Coccomyxa subellipsoidea</name>
    <dbReference type="NCBI Taxonomy" id="248742"/>
    <lineage>
        <taxon>Eukaryota</taxon>
        <taxon>Viridiplantae</taxon>
        <taxon>Chlorophyta</taxon>
        <taxon>core chlorophytes</taxon>
        <taxon>Trebouxiophyceae</taxon>
        <taxon>Trebouxiophyceae incertae sedis</taxon>
        <taxon>Coccomyxaceae</taxon>
        <taxon>Coccomyxa</taxon>
    </lineage>
</organism>
<reference evidence="4 5" key="1">
    <citation type="journal article" date="2024" name="Nat. Commun.">
        <title>Phylogenomics reveals the evolutionary origins of lichenization in chlorophyte algae.</title>
        <authorList>
            <person name="Puginier C."/>
            <person name="Libourel C."/>
            <person name="Otte J."/>
            <person name="Skaloud P."/>
            <person name="Haon M."/>
            <person name="Grisel S."/>
            <person name="Petersen M."/>
            <person name="Berrin J.G."/>
            <person name="Delaux P.M."/>
            <person name="Dal Grande F."/>
            <person name="Keller J."/>
        </authorList>
    </citation>
    <scope>NUCLEOTIDE SEQUENCE [LARGE SCALE GENOMIC DNA]</scope>
    <source>
        <strain evidence="4 5">SAG 216-7</strain>
    </source>
</reference>
<dbReference type="InterPro" id="IPR042470">
    <property type="entry name" value="RMI1_N_C_sf"/>
</dbReference>
<evidence type="ECO:0000256" key="1">
    <source>
        <dbReference type="ARBA" id="ARBA00006395"/>
    </source>
</evidence>
<protein>
    <recommendedName>
        <fullName evidence="2">RecQ-mediated genome instability protein 1</fullName>
    </recommendedName>
</protein>
<gene>
    <name evidence="4" type="ORF">WJX75_001949</name>
</gene>
<dbReference type="Proteomes" id="UP001491310">
    <property type="component" value="Unassembled WGS sequence"/>
</dbReference>
<comment type="caution">
    <text evidence="4">The sequence shown here is derived from an EMBL/GenBank/DDBJ whole genome shotgun (WGS) entry which is preliminary data.</text>
</comment>
<evidence type="ECO:0000313" key="4">
    <source>
        <dbReference type="EMBL" id="KAK9914889.1"/>
    </source>
</evidence>
<dbReference type="Pfam" id="PF08585">
    <property type="entry name" value="RMI1_N_C"/>
    <property type="match status" value="1"/>
</dbReference>
<evidence type="ECO:0000259" key="3">
    <source>
        <dbReference type="Pfam" id="PF08585"/>
    </source>
</evidence>
<feature type="domain" description="RecQ mediated genome instability protein 1 OB-fold" evidence="3">
    <location>
        <begin position="97"/>
        <end position="167"/>
    </location>
</feature>
<comment type="similarity">
    <text evidence="1">Belongs to the RMI1 family.</text>
</comment>
<dbReference type="PANTHER" id="PTHR14790:SF15">
    <property type="entry name" value="RECQ-MEDIATED GENOME INSTABILITY PROTEIN 1"/>
    <property type="match status" value="1"/>
</dbReference>
<accession>A0ABR2YSN7</accession>
<proteinExistence type="inferred from homology"/>
<dbReference type="PANTHER" id="PTHR14790">
    <property type="entry name" value="RECQ-MEDIATED GENOME INSTABILITY PROTEIN 1 RMI1"/>
    <property type="match status" value="1"/>
</dbReference>
<keyword evidence="5" id="KW-1185">Reference proteome</keyword>
<dbReference type="SMART" id="SM01161">
    <property type="entry name" value="DUF1767"/>
    <property type="match status" value="1"/>
</dbReference>
<name>A0ABR2YSN7_9CHLO</name>
<sequence length="285" mass="31308">MDEVKAKLAEFGIHLKSTFIAEVMRLLSTPTAPLEERVQLIISHFLTADLNICGSGSLPANLHSEHNSVLRGRHVLQVDEVVDIAACAKQRYDGAGGRRCLKLSLTDGQLRAFAFEQTPIPAIKTLCPAGLKVAITDAPIKRGMLVLRPENISVMGGEVERLEQARQRMVARWKQPPACSSGRNGAPLAELRDEDYPASIRMHGSIVGMLSSCQFIDENRAALDTWKMDVSIEDSMSGNVHIAAFCDPLITELLGLNTRQAYSLAMQGQIAVLRQKMRQLDPAIR</sequence>
<dbReference type="InterPro" id="IPR013894">
    <property type="entry name" value="RMI1_OB"/>
</dbReference>
<evidence type="ECO:0000256" key="2">
    <source>
        <dbReference type="ARBA" id="ARBA00018987"/>
    </source>
</evidence>
<dbReference type="EMBL" id="JALJOT010000005">
    <property type="protein sequence ID" value="KAK9914889.1"/>
    <property type="molecule type" value="Genomic_DNA"/>
</dbReference>
<evidence type="ECO:0000313" key="5">
    <source>
        <dbReference type="Proteomes" id="UP001491310"/>
    </source>
</evidence>